<evidence type="ECO:0000313" key="3">
    <source>
        <dbReference type="Proteomes" id="UP000245535"/>
    </source>
</evidence>
<dbReference type="OrthoDB" id="543560at2"/>
<feature type="signal peptide" evidence="1">
    <location>
        <begin position="1"/>
        <end position="17"/>
    </location>
</feature>
<organism evidence="2 3">
    <name type="scientific">Sediminitomix flava</name>
    <dbReference type="NCBI Taxonomy" id="379075"/>
    <lineage>
        <taxon>Bacteria</taxon>
        <taxon>Pseudomonadati</taxon>
        <taxon>Bacteroidota</taxon>
        <taxon>Cytophagia</taxon>
        <taxon>Cytophagales</taxon>
        <taxon>Flammeovirgaceae</taxon>
        <taxon>Sediminitomix</taxon>
    </lineage>
</organism>
<dbReference type="PROSITE" id="PS51257">
    <property type="entry name" value="PROKAR_LIPOPROTEIN"/>
    <property type="match status" value="1"/>
</dbReference>
<dbReference type="Proteomes" id="UP000245535">
    <property type="component" value="Unassembled WGS sequence"/>
</dbReference>
<comment type="caution">
    <text evidence="2">The sequence shown here is derived from an EMBL/GenBank/DDBJ whole genome shotgun (WGS) entry which is preliminary data.</text>
</comment>
<feature type="chain" id="PRO_5016355481" evidence="1">
    <location>
        <begin position="18"/>
        <end position="624"/>
    </location>
</feature>
<dbReference type="EMBL" id="QGDO01000011">
    <property type="protein sequence ID" value="PWJ34203.1"/>
    <property type="molecule type" value="Genomic_DNA"/>
</dbReference>
<dbReference type="Gene3D" id="3.20.20.140">
    <property type="entry name" value="Metal-dependent hydrolases"/>
    <property type="match status" value="1"/>
</dbReference>
<gene>
    <name evidence="2" type="ORF">BC781_111113</name>
</gene>
<keyword evidence="1" id="KW-0732">Signal</keyword>
<accession>A0A315YX28</accession>
<dbReference type="InterPro" id="IPR022028">
    <property type="entry name" value="DUF3604"/>
</dbReference>
<protein>
    <submittedName>
        <fullName evidence="2">Uncharacterized protein DUF3604</fullName>
    </submittedName>
</protein>
<dbReference type="RefSeq" id="WP_109623065.1">
    <property type="nucleotide sequence ID" value="NZ_QGDO01000011.1"/>
</dbReference>
<evidence type="ECO:0000313" key="2">
    <source>
        <dbReference type="EMBL" id="PWJ34203.1"/>
    </source>
</evidence>
<reference evidence="2 3" key="1">
    <citation type="submission" date="2018-03" db="EMBL/GenBank/DDBJ databases">
        <title>Genomic Encyclopedia of Archaeal and Bacterial Type Strains, Phase II (KMG-II): from individual species to whole genera.</title>
        <authorList>
            <person name="Goeker M."/>
        </authorList>
    </citation>
    <scope>NUCLEOTIDE SEQUENCE [LARGE SCALE GENOMIC DNA]</scope>
    <source>
        <strain evidence="2 3">DSM 28229</strain>
    </source>
</reference>
<evidence type="ECO:0000256" key="1">
    <source>
        <dbReference type="SAM" id="SignalP"/>
    </source>
</evidence>
<dbReference type="Pfam" id="PF12228">
    <property type="entry name" value="DUF3604"/>
    <property type="match status" value="1"/>
</dbReference>
<proteinExistence type="predicted"/>
<dbReference type="AlphaFoldDB" id="A0A315YX28"/>
<sequence length="624" mass="71234">MRLILFILFSSVLFACADKSKQKDKPLDNIVPPSTLAVPEEMDVTINPLKQAYFGELHMHTSFSLDAYIGGTRLTPDDAYRAAKGEEMIILNKPFKLKRPLDFCAVTDHAEYIGEMLTVMSPNAAGYNDIEPTQVRTAKTKEEKSELFKKLVVDNNRSARPKHLSYYTGNASIKSAWQMIIDAAEKNYIPGKFTTFIAYEWSAAPNSANLHRNIIFRDNVVPDFPKSYIDINREEELWEWLSKITTEGSTVLAIPHNSNASNGDMFNSKDSDGSPLSTAYAARRQQFERAIEIMQIKGNSEVHKELWPTDEFADFENANSIYSKKRKLKKNNFVRYALTKGMEYQHKLGVNPFKYGIVGGTDNHNGMPSNVEEDNWEHGSHGVEDFEAKQRTIGDLTGWAKISDLNPGALTAVWAESNTRGSIWDAIYRRETYATSGPRIRVRFYGGNHFDRKPKDYVELVNDGEQNGVPMGSDLIVDEGDRPEFLVWALKDDIGPNLDRIQIIKGWYDGKELQEKIFNIALSDNRVENPDGSVEPLDAKVDFKTGFWSQDKGAVKLMTHWEDKEFNPAYEAYYYVRVLQLPTARWNTWDEIREGVKYPTEVPRVVVERAWTSPIWYTPPQKKK</sequence>
<name>A0A315YX28_SEDFL</name>
<keyword evidence="3" id="KW-1185">Reference proteome</keyword>